<dbReference type="Gene3D" id="3.40.50.300">
    <property type="entry name" value="P-loop containing nucleotide triphosphate hydrolases"/>
    <property type="match status" value="2"/>
</dbReference>
<evidence type="ECO:0000256" key="6">
    <source>
        <dbReference type="PROSITE-ProRule" id="PRU00552"/>
    </source>
</evidence>
<dbReference type="InterPro" id="IPR014001">
    <property type="entry name" value="Helicase_ATP-bd"/>
</dbReference>
<evidence type="ECO:0000256" key="1">
    <source>
        <dbReference type="ARBA" id="ARBA00022741"/>
    </source>
</evidence>
<reference evidence="13" key="1">
    <citation type="submission" date="2016-10" db="EMBL/GenBank/DDBJ databases">
        <authorList>
            <person name="Varghese N."/>
            <person name="Submissions S."/>
        </authorList>
    </citation>
    <scope>NUCLEOTIDE SEQUENCE [LARGE SCALE GENOMIC DNA]</scope>
    <source>
        <strain evidence="13">DSM 26348</strain>
    </source>
</reference>
<dbReference type="PROSITE" id="PS00039">
    <property type="entry name" value="DEAD_ATP_HELICASE"/>
    <property type="match status" value="1"/>
</dbReference>
<dbReference type="PANTHER" id="PTHR47959">
    <property type="entry name" value="ATP-DEPENDENT RNA HELICASE RHLE-RELATED"/>
    <property type="match status" value="1"/>
</dbReference>
<dbReference type="Pfam" id="PF00271">
    <property type="entry name" value="Helicase_C"/>
    <property type="match status" value="1"/>
</dbReference>
<dbReference type="GO" id="GO:0016787">
    <property type="term" value="F:hydrolase activity"/>
    <property type="evidence" value="ECO:0007669"/>
    <property type="project" value="UniProtKB-KW"/>
</dbReference>
<keyword evidence="13" id="KW-1185">Reference proteome</keyword>
<dbReference type="InterPro" id="IPR001650">
    <property type="entry name" value="Helicase_C-like"/>
</dbReference>
<evidence type="ECO:0000256" key="3">
    <source>
        <dbReference type="ARBA" id="ARBA00022806"/>
    </source>
</evidence>
<dbReference type="InterPro" id="IPR011545">
    <property type="entry name" value="DEAD/DEAH_box_helicase_dom"/>
</dbReference>
<dbReference type="Proteomes" id="UP000199518">
    <property type="component" value="Unassembled WGS sequence"/>
</dbReference>
<dbReference type="GO" id="GO:0003724">
    <property type="term" value="F:RNA helicase activity"/>
    <property type="evidence" value="ECO:0007669"/>
    <property type="project" value="InterPro"/>
</dbReference>
<dbReference type="InterPro" id="IPR000629">
    <property type="entry name" value="RNA-helicase_DEAD-box_CS"/>
</dbReference>
<keyword evidence="3 7" id="KW-0347">Helicase</keyword>
<keyword evidence="4 7" id="KW-0067">ATP-binding</keyword>
<keyword evidence="1 7" id="KW-0547">Nucleotide-binding</keyword>
<feature type="region of interest" description="Disordered" evidence="8">
    <location>
        <begin position="373"/>
        <end position="430"/>
    </location>
</feature>
<proteinExistence type="inferred from homology"/>
<dbReference type="InterPro" id="IPR050079">
    <property type="entry name" value="DEAD_box_RNA_helicase"/>
</dbReference>
<dbReference type="PROSITE" id="PS51192">
    <property type="entry name" value="HELICASE_ATP_BIND_1"/>
    <property type="match status" value="1"/>
</dbReference>
<dbReference type="GO" id="GO:0005524">
    <property type="term" value="F:ATP binding"/>
    <property type="evidence" value="ECO:0007669"/>
    <property type="project" value="UniProtKB-KW"/>
</dbReference>
<dbReference type="InterPro" id="IPR027417">
    <property type="entry name" value="P-loop_NTPase"/>
</dbReference>
<evidence type="ECO:0000313" key="12">
    <source>
        <dbReference type="EMBL" id="SFI28167.1"/>
    </source>
</evidence>
<dbReference type="STRING" id="1576369.SAMN05421753_107168"/>
<evidence type="ECO:0000259" key="11">
    <source>
        <dbReference type="PROSITE" id="PS51195"/>
    </source>
</evidence>
<dbReference type="SUPFAM" id="SSF52540">
    <property type="entry name" value="P-loop containing nucleoside triphosphate hydrolases"/>
    <property type="match status" value="1"/>
</dbReference>
<dbReference type="InterPro" id="IPR014014">
    <property type="entry name" value="RNA_helicase_DEAD_Q_motif"/>
</dbReference>
<evidence type="ECO:0000256" key="7">
    <source>
        <dbReference type="RuleBase" id="RU000492"/>
    </source>
</evidence>
<evidence type="ECO:0000256" key="8">
    <source>
        <dbReference type="SAM" id="MobiDB-lite"/>
    </source>
</evidence>
<dbReference type="EMBL" id="FOQD01000007">
    <property type="protein sequence ID" value="SFI28167.1"/>
    <property type="molecule type" value="Genomic_DNA"/>
</dbReference>
<gene>
    <name evidence="12" type="ORF">SAMN05421753_107168</name>
</gene>
<feature type="domain" description="DEAD-box RNA helicase Q" evidence="11">
    <location>
        <begin position="4"/>
        <end position="32"/>
    </location>
</feature>
<comment type="similarity">
    <text evidence="5 7">Belongs to the DEAD box helicase family.</text>
</comment>
<keyword evidence="2 7" id="KW-0378">Hydrolase</keyword>
<evidence type="ECO:0000259" key="9">
    <source>
        <dbReference type="PROSITE" id="PS51192"/>
    </source>
</evidence>
<sequence length="430" mass="46772">MNSILFADLPLLPELHQALAKLEYSTPTPIQAQTIPHLLDGRDLLGCAQTGTGKTAAFALPILNRLGSDNRRAVPNSPRALILAPTRELASQIGDSFLEYGQFLKLRTTCVFGGVGQGRQVQSMNRGVHILVATPGRLLDLMNQGHIRLDRLEVFVLDEADRMLDMGFLPDLKRIVSKLPTERHSLFFSATLPRAASDLAANLLNDPIRVEVAPQSTTVELIEQQVMFVSNGEKGPVLERLLQSPEVGKAIVFTRTKRGADRLASQLCANGVKADAIHGNKSQNARTRTLDMFRSSRLNVLVATDLAARGLDVDGLTHVVNYDLPVEAESYVHRIGRTGRAGASGMAVTLCDSTERGQLRAIERLIRQNLPVHPEYPDLNRGSGRSGEGKGGGGRNPFRPRGDARGRRPGGAPPARGPRSPRGRRMARQA</sequence>
<feature type="compositionally biased region" description="Basic residues" evidence="8">
    <location>
        <begin position="419"/>
        <end position="430"/>
    </location>
</feature>
<evidence type="ECO:0000313" key="13">
    <source>
        <dbReference type="Proteomes" id="UP000199518"/>
    </source>
</evidence>
<feature type="compositionally biased region" description="Gly residues" evidence="8">
    <location>
        <begin position="384"/>
        <end position="395"/>
    </location>
</feature>
<dbReference type="PROSITE" id="PS51194">
    <property type="entry name" value="HELICASE_CTER"/>
    <property type="match status" value="1"/>
</dbReference>
<dbReference type="PANTHER" id="PTHR47959:SF13">
    <property type="entry name" value="ATP-DEPENDENT RNA HELICASE RHLE"/>
    <property type="match status" value="1"/>
</dbReference>
<feature type="domain" description="Helicase C-terminal" evidence="10">
    <location>
        <begin position="237"/>
        <end position="384"/>
    </location>
</feature>
<dbReference type="SMART" id="SM00490">
    <property type="entry name" value="HELICc"/>
    <property type="match status" value="1"/>
</dbReference>
<name>A0A1I3GXY4_9PLAN</name>
<dbReference type="PROSITE" id="PS51195">
    <property type="entry name" value="Q_MOTIF"/>
    <property type="match status" value="1"/>
</dbReference>
<feature type="short sequence motif" description="Q motif" evidence="6">
    <location>
        <begin position="4"/>
        <end position="32"/>
    </location>
</feature>
<evidence type="ECO:0000256" key="2">
    <source>
        <dbReference type="ARBA" id="ARBA00022801"/>
    </source>
</evidence>
<accession>A0A1I3GXY4</accession>
<dbReference type="CDD" id="cd00268">
    <property type="entry name" value="DEADc"/>
    <property type="match status" value="1"/>
</dbReference>
<dbReference type="SMART" id="SM00487">
    <property type="entry name" value="DEXDc"/>
    <property type="match status" value="1"/>
</dbReference>
<dbReference type="Pfam" id="PF00270">
    <property type="entry name" value="DEAD"/>
    <property type="match status" value="1"/>
</dbReference>
<feature type="domain" description="Helicase ATP-binding" evidence="9">
    <location>
        <begin position="35"/>
        <end position="210"/>
    </location>
</feature>
<dbReference type="CDD" id="cd18787">
    <property type="entry name" value="SF2_C_DEAD"/>
    <property type="match status" value="1"/>
</dbReference>
<dbReference type="AlphaFoldDB" id="A0A1I3GXY4"/>
<dbReference type="GO" id="GO:0005829">
    <property type="term" value="C:cytosol"/>
    <property type="evidence" value="ECO:0007669"/>
    <property type="project" value="TreeGrafter"/>
</dbReference>
<evidence type="ECO:0000259" key="10">
    <source>
        <dbReference type="PROSITE" id="PS51194"/>
    </source>
</evidence>
<dbReference type="OrthoDB" id="9805696at2"/>
<dbReference type="GO" id="GO:0003676">
    <property type="term" value="F:nucleic acid binding"/>
    <property type="evidence" value="ECO:0007669"/>
    <property type="project" value="InterPro"/>
</dbReference>
<evidence type="ECO:0000256" key="5">
    <source>
        <dbReference type="ARBA" id="ARBA00038437"/>
    </source>
</evidence>
<evidence type="ECO:0000256" key="4">
    <source>
        <dbReference type="ARBA" id="ARBA00022840"/>
    </source>
</evidence>
<protein>
    <submittedName>
        <fullName evidence="12">ATP-dependent RNA helicase RhlE</fullName>
    </submittedName>
</protein>
<organism evidence="12 13">
    <name type="scientific">Planctomicrobium piriforme</name>
    <dbReference type="NCBI Taxonomy" id="1576369"/>
    <lineage>
        <taxon>Bacteria</taxon>
        <taxon>Pseudomonadati</taxon>
        <taxon>Planctomycetota</taxon>
        <taxon>Planctomycetia</taxon>
        <taxon>Planctomycetales</taxon>
        <taxon>Planctomycetaceae</taxon>
        <taxon>Planctomicrobium</taxon>
    </lineage>
</organism>
<dbReference type="InterPro" id="IPR044742">
    <property type="entry name" value="DEAD/DEAH_RhlB"/>
</dbReference>